<dbReference type="Pfam" id="PF00704">
    <property type="entry name" value="Glyco_hydro_18"/>
    <property type="match status" value="1"/>
</dbReference>
<dbReference type="CDD" id="cd00063">
    <property type="entry name" value="FN3"/>
    <property type="match status" value="1"/>
</dbReference>
<evidence type="ECO:0000256" key="2">
    <source>
        <dbReference type="ARBA" id="ARBA00009121"/>
    </source>
</evidence>
<protein>
    <recommendedName>
        <fullName evidence="3">chitinase</fullName>
        <ecNumber evidence="3">3.2.1.14</ecNumber>
    </recommendedName>
</protein>
<dbReference type="Gene3D" id="3.20.20.80">
    <property type="entry name" value="Glycosidases"/>
    <property type="match status" value="1"/>
</dbReference>
<dbReference type="InterPro" id="IPR050314">
    <property type="entry name" value="Glycosyl_Hydrlase_18"/>
</dbReference>
<dbReference type="PROSITE" id="PS51910">
    <property type="entry name" value="GH18_2"/>
    <property type="match status" value="1"/>
</dbReference>
<dbReference type="Pfam" id="PF00041">
    <property type="entry name" value="fn3"/>
    <property type="match status" value="1"/>
</dbReference>
<dbReference type="GO" id="GO:0008061">
    <property type="term" value="F:chitin binding"/>
    <property type="evidence" value="ECO:0007669"/>
    <property type="project" value="InterPro"/>
</dbReference>
<evidence type="ECO:0000259" key="11">
    <source>
        <dbReference type="PROSITE" id="PS51910"/>
    </source>
</evidence>
<proteinExistence type="inferred from homology"/>
<dbReference type="CDD" id="cd06548">
    <property type="entry name" value="GH18_chitinase"/>
    <property type="match status" value="1"/>
</dbReference>
<dbReference type="PANTHER" id="PTHR11177">
    <property type="entry name" value="CHITINASE"/>
    <property type="match status" value="1"/>
</dbReference>
<dbReference type="InterPro" id="IPR001579">
    <property type="entry name" value="Glyco_hydro_18_chit_AS"/>
</dbReference>
<dbReference type="EC" id="3.2.1.14" evidence="3"/>
<dbReference type="SUPFAM" id="SSF49265">
    <property type="entry name" value="Fibronectin type III"/>
    <property type="match status" value="1"/>
</dbReference>
<evidence type="ECO:0000313" key="13">
    <source>
        <dbReference type="Proteomes" id="UP000286931"/>
    </source>
</evidence>
<keyword evidence="13" id="KW-1185">Reference proteome</keyword>
<evidence type="ECO:0000313" key="12">
    <source>
        <dbReference type="EMBL" id="GCD95933.1"/>
    </source>
</evidence>
<keyword evidence="4 8" id="KW-0378">Hydrolase</keyword>
<dbReference type="Gene3D" id="2.60.40.10">
    <property type="entry name" value="Immunoglobulins"/>
    <property type="match status" value="1"/>
</dbReference>
<evidence type="ECO:0000256" key="3">
    <source>
        <dbReference type="ARBA" id="ARBA00012729"/>
    </source>
</evidence>
<evidence type="ECO:0000256" key="5">
    <source>
        <dbReference type="ARBA" id="ARBA00023024"/>
    </source>
</evidence>
<dbReference type="GO" id="GO:0008843">
    <property type="term" value="F:endochitinase activity"/>
    <property type="evidence" value="ECO:0007669"/>
    <property type="project" value="UniProtKB-EC"/>
</dbReference>
<dbReference type="GO" id="GO:0006032">
    <property type="term" value="P:chitin catabolic process"/>
    <property type="evidence" value="ECO:0007669"/>
    <property type="project" value="UniProtKB-KW"/>
</dbReference>
<keyword evidence="6 8" id="KW-0326">Glycosidase</keyword>
<evidence type="ECO:0000256" key="1">
    <source>
        <dbReference type="ARBA" id="ARBA00000822"/>
    </source>
</evidence>
<keyword evidence="5" id="KW-0146">Chitin degradation</keyword>
<keyword evidence="7" id="KW-0624">Polysaccharide degradation</keyword>
<feature type="region of interest" description="Disordered" evidence="9">
    <location>
        <begin position="48"/>
        <end position="79"/>
    </location>
</feature>
<evidence type="ECO:0000256" key="8">
    <source>
        <dbReference type="RuleBase" id="RU000489"/>
    </source>
</evidence>
<dbReference type="AlphaFoldDB" id="A0A401YMT0"/>
<comment type="catalytic activity">
    <reaction evidence="1">
        <text>Random endo-hydrolysis of N-acetyl-beta-D-glucosaminide (1-&gt;4)-beta-linkages in chitin and chitodextrins.</text>
        <dbReference type="EC" id="3.2.1.14"/>
    </reaction>
</comment>
<dbReference type="PROSITE" id="PS50853">
    <property type="entry name" value="FN3"/>
    <property type="match status" value="1"/>
</dbReference>
<comment type="similarity">
    <text evidence="2">Belongs to the glycosyl hydrolase 18 family. Chitinase class II subfamily.</text>
</comment>
<reference evidence="12 13" key="1">
    <citation type="submission" date="2018-12" db="EMBL/GenBank/DDBJ databases">
        <title>Draft genome sequence of Embleya hyalina NBRC 13850T.</title>
        <authorList>
            <person name="Komaki H."/>
            <person name="Hosoyama A."/>
            <person name="Kimura A."/>
            <person name="Ichikawa N."/>
            <person name="Tamura T."/>
        </authorList>
    </citation>
    <scope>NUCLEOTIDE SEQUENCE [LARGE SCALE GENOMIC DNA]</scope>
    <source>
        <strain evidence="12 13">NBRC 13850</strain>
    </source>
</reference>
<dbReference type="Proteomes" id="UP000286931">
    <property type="component" value="Unassembled WGS sequence"/>
</dbReference>
<feature type="domain" description="Fibronectin type-III" evidence="10">
    <location>
        <begin position="68"/>
        <end position="154"/>
    </location>
</feature>
<dbReference type="InterPro" id="IPR017853">
    <property type="entry name" value="GH"/>
</dbReference>
<dbReference type="InterPro" id="IPR001223">
    <property type="entry name" value="Glyco_hydro18_cat"/>
</dbReference>
<dbReference type="SUPFAM" id="SSF51445">
    <property type="entry name" value="(Trans)glycosidases"/>
    <property type="match status" value="1"/>
</dbReference>
<dbReference type="InterPro" id="IPR013783">
    <property type="entry name" value="Ig-like_fold"/>
</dbReference>
<comment type="caution">
    <text evidence="12">The sequence shown here is derived from an EMBL/GenBank/DDBJ whole genome shotgun (WGS) entry which is preliminary data.</text>
</comment>
<feature type="domain" description="GH18" evidence="11">
    <location>
        <begin position="155"/>
        <end position="514"/>
    </location>
</feature>
<evidence type="ECO:0000256" key="7">
    <source>
        <dbReference type="ARBA" id="ARBA00023326"/>
    </source>
</evidence>
<dbReference type="PROSITE" id="PS01095">
    <property type="entry name" value="GH18_1"/>
    <property type="match status" value="1"/>
</dbReference>
<dbReference type="InterPro" id="IPR036116">
    <property type="entry name" value="FN3_sf"/>
</dbReference>
<evidence type="ECO:0000256" key="4">
    <source>
        <dbReference type="ARBA" id="ARBA00022801"/>
    </source>
</evidence>
<feature type="region of interest" description="Disordered" evidence="9">
    <location>
        <begin position="1"/>
        <end position="20"/>
    </location>
</feature>
<dbReference type="OrthoDB" id="9775889at2"/>
<sequence length="514" mass="54585">MSTGTARPVTHTRDPDRPGTRRGRLLIALLTALLLPLGALVGLTGPAHAEGTGGSETSGWGRDRPPTAPGRPHASHVTDTSVNLSWRAARDDRGVRNYDVLRDGVKVATVRHTSYVDRGLNTGTGYTYTVVARDTRDQVGPASAPAKVRTTGEAKVKLGYFTNWGPYLAKNIDTSGTARNITHINYAFGNVVDGKCVVGDPWADYQRPYTAADSVDGVADTAEQPLKGHFNQLRELKKKYPNLKILYSFGGWTWSGGFTEAVRNPAAFAESCHSVVEDPRWADVFDGIDLDWEYPNACGLTCDASGFESIKTLLDATRARFGAGNLVTAAITADAAPGGKLDVADYGGASGAVDWYNVMTYDFFGSWMAQGPTAPHSPLTSYPGIPVPNFNSADAIAKLRTKGVPAKKLLLGIPFYGHGWTGVTQSEPGGTATAPASGDGSYRALKVRCPATGMAGGTSYGHCGNEWWGYDTPASLAVKTKWAKEQKLSGAFFWELSGDTENGELAAALNGGLG</sequence>
<accession>A0A401YMT0</accession>
<dbReference type="RefSeq" id="WP_126638031.1">
    <property type="nucleotide sequence ID" value="NZ_BIFH01000019.1"/>
</dbReference>
<organism evidence="12 13">
    <name type="scientific">Embleya hyalina</name>
    <dbReference type="NCBI Taxonomy" id="516124"/>
    <lineage>
        <taxon>Bacteria</taxon>
        <taxon>Bacillati</taxon>
        <taxon>Actinomycetota</taxon>
        <taxon>Actinomycetes</taxon>
        <taxon>Kitasatosporales</taxon>
        <taxon>Streptomycetaceae</taxon>
        <taxon>Embleya</taxon>
    </lineage>
</organism>
<dbReference type="InterPro" id="IPR003961">
    <property type="entry name" value="FN3_dom"/>
</dbReference>
<dbReference type="InterPro" id="IPR029070">
    <property type="entry name" value="Chitinase_insertion_sf"/>
</dbReference>
<evidence type="ECO:0000256" key="9">
    <source>
        <dbReference type="SAM" id="MobiDB-lite"/>
    </source>
</evidence>
<gene>
    <name evidence="12" type="ORF">EHYA_03617</name>
</gene>
<evidence type="ECO:0000256" key="6">
    <source>
        <dbReference type="ARBA" id="ARBA00023295"/>
    </source>
</evidence>
<dbReference type="PANTHER" id="PTHR11177:SF317">
    <property type="entry name" value="CHITINASE 12-RELATED"/>
    <property type="match status" value="1"/>
</dbReference>
<dbReference type="Gene3D" id="3.10.50.10">
    <property type="match status" value="1"/>
</dbReference>
<dbReference type="EMBL" id="BIFH01000019">
    <property type="protein sequence ID" value="GCD95933.1"/>
    <property type="molecule type" value="Genomic_DNA"/>
</dbReference>
<name>A0A401YMT0_9ACTN</name>
<dbReference type="SMART" id="SM00060">
    <property type="entry name" value="FN3"/>
    <property type="match status" value="1"/>
</dbReference>
<dbReference type="GO" id="GO:0000272">
    <property type="term" value="P:polysaccharide catabolic process"/>
    <property type="evidence" value="ECO:0007669"/>
    <property type="project" value="UniProtKB-KW"/>
</dbReference>
<dbReference type="InterPro" id="IPR011583">
    <property type="entry name" value="Chitinase_II/V-like_cat"/>
</dbReference>
<keyword evidence="7" id="KW-0119">Carbohydrate metabolism</keyword>
<evidence type="ECO:0000259" key="10">
    <source>
        <dbReference type="PROSITE" id="PS50853"/>
    </source>
</evidence>
<dbReference type="SMART" id="SM00636">
    <property type="entry name" value="Glyco_18"/>
    <property type="match status" value="1"/>
</dbReference>